<reference evidence="6 7" key="1">
    <citation type="submission" date="2021-07" db="EMBL/GenBank/DDBJ databases">
        <title>Paraburkholderia edwinii protects Aspergillus sp. from phenazines by acting as a toxin sponge.</title>
        <authorList>
            <person name="Dahlstrom K.M."/>
            <person name="Newman D.K."/>
        </authorList>
    </citation>
    <scope>NUCLEOTIDE SEQUENCE [LARGE SCALE GENOMIC DNA]</scope>
    <source>
        <strain evidence="6 7">Pe01</strain>
    </source>
</reference>
<evidence type="ECO:0000256" key="1">
    <source>
        <dbReference type="ARBA" id="ARBA00009437"/>
    </source>
</evidence>
<keyword evidence="3" id="KW-0238">DNA-binding</keyword>
<keyword evidence="4" id="KW-0804">Transcription</keyword>
<feature type="domain" description="HTH lysR-type" evidence="5">
    <location>
        <begin position="1"/>
        <end position="58"/>
    </location>
</feature>
<evidence type="ECO:0000259" key="5">
    <source>
        <dbReference type="PROSITE" id="PS50931"/>
    </source>
</evidence>
<proteinExistence type="inferred from homology"/>
<evidence type="ECO:0000313" key="7">
    <source>
        <dbReference type="Proteomes" id="UP000826462"/>
    </source>
</evidence>
<evidence type="ECO:0000313" key="6">
    <source>
        <dbReference type="EMBL" id="QYD68768.1"/>
    </source>
</evidence>
<dbReference type="InterPro" id="IPR000847">
    <property type="entry name" value="LysR_HTH_N"/>
</dbReference>
<evidence type="ECO:0000256" key="3">
    <source>
        <dbReference type="ARBA" id="ARBA00023125"/>
    </source>
</evidence>
<dbReference type="PANTHER" id="PTHR30427:SF1">
    <property type="entry name" value="TRANSCRIPTIONAL ACTIVATOR PROTEIN LYSR"/>
    <property type="match status" value="1"/>
</dbReference>
<dbReference type="Proteomes" id="UP000826462">
    <property type="component" value="Chromosome 1"/>
</dbReference>
<dbReference type="SUPFAM" id="SSF46785">
    <property type="entry name" value="Winged helix' DNA-binding domain"/>
    <property type="match status" value="1"/>
</dbReference>
<dbReference type="Gene3D" id="3.40.190.290">
    <property type="match status" value="1"/>
</dbReference>
<dbReference type="PANTHER" id="PTHR30427">
    <property type="entry name" value="TRANSCRIPTIONAL ACTIVATOR PROTEIN LYSR"/>
    <property type="match status" value="1"/>
</dbReference>
<protein>
    <submittedName>
        <fullName evidence="6">LysR family transcriptional regulator</fullName>
    </submittedName>
</protein>
<sequence>MNQRQIAAFRAVMLTGTTMRASETMHTSQSAVSRLIGQLEASLQMRLFERDGARLRPTPEAKALLIDVERMFSGLDQIRERARSLREGRSGLLTVASLPAMGYGPLPQLVVQLKRQLPELSVRYEIHSSTEVRERVASGRCDVGFAAEHIDTHGLVARSVARRRAVLAVPVRHPLARRSSVSVMDAAEYPFVALSSTDTSRRQIDALLAAQGKALNIAIEAAYTLTVASLVVNGAGIGLVDPLSLEAFDWPGARFLHLDEAIWFNTLAIHSMSVPLSAAAGMLIRMAHEAWSTEPR</sequence>
<dbReference type="Pfam" id="PF03466">
    <property type="entry name" value="LysR_substrate"/>
    <property type="match status" value="1"/>
</dbReference>
<keyword evidence="7" id="KW-1185">Reference proteome</keyword>
<name>A0ABX8UP88_9BURK</name>
<accession>A0ABX8UP88</accession>
<dbReference type="SUPFAM" id="SSF53850">
    <property type="entry name" value="Periplasmic binding protein-like II"/>
    <property type="match status" value="1"/>
</dbReference>
<gene>
    <name evidence="6" type="ORF">KZJ38_21545</name>
</gene>
<dbReference type="InterPro" id="IPR036390">
    <property type="entry name" value="WH_DNA-bd_sf"/>
</dbReference>
<evidence type="ECO:0000256" key="4">
    <source>
        <dbReference type="ARBA" id="ARBA00023163"/>
    </source>
</evidence>
<organism evidence="6 7">
    <name type="scientific">Paraburkholderia edwinii</name>
    <dbReference type="NCBI Taxonomy" id="2861782"/>
    <lineage>
        <taxon>Bacteria</taxon>
        <taxon>Pseudomonadati</taxon>
        <taxon>Pseudomonadota</taxon>
        <taxon>Betaproteobacteria</taxon>
        <taxon>Burkholderiales</taxon>
        <taxon>Burkholderiaceae</taxon>
        <taxon>Paraburkholderia</taxon>
    </lineage>
</organism>
<dbReference type="InterPro" id="IPR005119">
    <property type="entry name" value="LysR_subst-bd"/>
</dbReference>
<evidence type="ECO:0000256" key="2">
    <source>
        <dbReference type="ARBA" id="ARBA00023015"/>
    </source>
</evidence>
<dbReference type="Pfam" id="PF00126">
    <property type="entry name" value="HTH_1"/>
    <property type="match status" value="1"/>
</dbReference>
<comment type="similarity">
    <text evidence="1">Belongs to the LysR transcriptional regulatory family.</text>
</comment>
<dbReference type="Gene3D" id="1.10.10.10">
    <property type="entry name" value="Winged helix-like DNA-binding domain superfamily/Winged helix DNA-binding domain"/>
    <property type="match status" value="1"/>
</dbReference>
<keyword evidence="2" id="KW-0805">Transcription regulation</keyword>
<dbReference type="InterPro" id="IPR036388">
    <property type="entry name" value="WH-like_DNA-bd_sf"/>
</dbReference>
<dbReference type="EMBL" id="CP080095">
    <property type="protein sequence ID" value="QYD68768.1"/>
    <property type="molecule type" value="Genomic_DNA"/>
</dbReference>
<dbReference type="PROSITE" id="PS50931">
    <property type="entry name" value="HTH_LYSR"/>
    <property type="match status" value="1"/>
</dbReference>